<protein>
    <recommendedName>
        <fullName evidence="1">non-specific serine/threonine protein kinase</fullName>
        <ecNumber evidence="1">2.7.11.1</ecNumber>
    </recommendedName>
</protein>
<dbReference type="SUPFAM" id="SSF56112">
    <property type="entry name" value="Protein kinase-like (PK-like)"/>
    <property type="match status" value="1"/>
</dbReference>
<accession>D1A989</accession>
<keyword evidence="6" id="KW-0067">ATP-binding</keyword>
<keyword evidence="5 8" id="KW-0418">Kinase</keyword>
<reference evidence="8 9" key="1">
    <citation type="journal article" date="2011" name="Stand. Genomic Sci.">
        <title>Complete genome sequence of Thermomonospora curvata type strain (B9).</title>
        <authorList>
            <person name="Chertkov O."/>
            <person name="Sikorski J."/>
            <person name="Nolan M."/>
            <person name="Lapidus A."/>
            <person name="Lucas S."/>
            <person name="Del Rio T.G."/>
            <person name="Tice H."/>
            <person name="Cheng J.F."/>
            <person name="Goodwin L."/>
            <person name="Pitluck S."/>
            <person name="Liolios K."/>
            <person name="Ivanova N."/>
            <person name="Mavromatis K."/>
            <person name="Mikhailova N."/>
            <person name="Ovchinnikova G."/>
            <person name="Pati A."/>
            <person name="Chen A."/>
            <person name="Palaniappan K."/>
            <person name="Djao O.D."/>
            <person name="Land M."/>
            <person name="Hauser L."/>
            <person name="Chang Y.J."/>
            <person name="Jeffries C.D."/>
            <person name="Brettin T."/>
            <person name="Han C."/>
            <person name="Detter J.C."/>
            <person name="Rohde M."/>
            <person name="Goker M."/>
            <person name="Woyke T."/>
            <person name="Bristow J."/>
            <person name="Eisen J.A."/>
            <person name="Markowitz V."/>
            <person name="Hugenholtz P."/>
            <person name="Klenk H.P."/>
            <person name="Kyrpides N.C."/>
        </authorList>
    </citation>
    <scope>NUCLEOTIDE SEQUENCE [LARGE SCALE GENOMIC DNA]</scope>
    <source>
        <strain evidence="9">ATCC 19995 / DSM 43183 / JCM 3096 / KCTC 9072 / NBRC 15933 / NCIMB 10081 / Henssen B9</strain>
    </source>
</reference>
<keyword evidence="2 8" id="KW-0723">Serine/threonine-protein kinase</keyword>
<keyword evidence="4" id="KW-0547">Nucleotide-binding</keyword>
<dbReference type="Gene3D" id="1.10.510.10">
    <property type="entry name" value="Transferase(Phosphotransferase) domain 1"/>
    <property type="match status" value="1"/>
</dbReference>
<dbReference type="Gene3D" id="3.30.200.20">
    <property type="entry name" value="Phosphorylase Kinase, domain 1"/>
    <property type="match status" value="1"/>
</dbReference>
<proteinExistence type="predicted"/>
<dbReference type="InterPro" id="IPR011009">
    <property type="entry name" value="Kinase-like_dom_sf"/>
</dbReference>
<dbReference type="Proteomes" id="UP000001918">
    <property type="component" value="Chromosome"/>
</dbReference>
<dbReference type="RefSeq" id="WP_012851569.1">
    <property type="nucleotide sequence ID" value="NC_013510.1"/>
</dbReference>
<dbReference type="AlphaFoldDB" id="D1A989"/>
<evidence type="ECO:0000313" key="8">
    <source>
        <dbReference type="EMBL" id="ACY96785.1"/>
    </source>
</evidence>
<name>D1A989_THECD</name>
<dbReference type="PROSITE" id="PS50011">
    <property type="entry name" value="PROTEIN_KINASE_DOM"/>
    <property type="match status" value="1"/>
</dbReference>
<dbReference type="InterPro" id="IPR008271">
    <property type="entry name" value="Ser/Thr_kinase_AS"/>
</dbReference>
<dbReference type="EC" id="2.7.11.1" evidence="1"/>
<gene>
    <name evidence="8" type="ordered locus">Tcur_1202</name>
</gene>
<dbReference type="PROSITE" id="PS00108">
    <property type="entry name" value="PROTEIN_KINASE_ST"/>
    <property type="match status" value="1"/>
</dbReference>
<evidence type="ECO:0000256" key="2">
    <source>
        <dbReference type="ARBA" id="ARBA00022527"/>
    </source>
</evidence>
<dbReference type="eggNOG" id="COG0515">
    <property type="taxonomic scope" value="Bacteria"/>
</dbReference>
<evidence type="ECO:0000256" key="6">
    <source>
        <dbReference type="ARBA" id="ARBA00022840"/>
    </source>
</evidence>
<dbReference type="PANTHER" id="PTHR43289:SF6">
    <property type="entry name" value="SERINE_THREONINE-PROTEIN KINASE NEKL-3"/>
    <property type="match status" value="1"/>
</dbReference>
<dbReference type="GO" id="GO:0004674">
    <property type="term" value="F:protein serine/threonine kinase activity"/>
    <property type="evidence" value="ECO:0007669"/>
    <property type="project" value="UniProtKB-KW"/>
</dbReference>
<evidence type="ECO:0000256" key="5">
    <source>
        <dbReference type="ARBA" id="ARBA00022777"/>
    </source>
</evidence>
<dbReference type="HOGENOM" id="CLU_022411_0_0_11"/>
<dbReference type="Pfam" id="PF00069">
    <property type="entry name" value="Pkinase"/>
    <property type="match status" value="1"/>
</dbReference>
<dbReference type="InterPro" id="IPR000719">
    <property type="entry name" value="Prot_kinase_dom"/>
</dbReference>
<evidence type="ECO:0000256" key="4">
    <source>
        <dbReference type="ARBA" id="ARBA00022741"/>
    </source>
</evidence>
<evidence type="ECO:0000256" key="3">
    <source>
        <dbReference type="ARBA" id="ARBA00022679"/>
    </source>
</evidence>
<feature type="domain" description="Protein kinase" evidence="7">
    <location>
        <begin position="10"/>
        <end position="255"/>
    </location>
</feature>
<organism evidence="8 9">
    <name type="scientific">Thermomonospora curvata (strain ATCC 19995 / DSM 43183 / JCM 3096 / KCTC 9072 / NBRC 15933 / NCIMB 10081 / Henssen B9)</name>
    <dbReference type="NCBI Taxonomy" id="471852"/>
    <lineage>
        <taxon>Bacteria</taxon>
        <taxon>Bacillati</taxon>
        <taxon>Actinomycetota</taxon>
        <taxon>Actinomycetes</taxon>
        <taxon>Streptosporangiales</taxon>
        <taxon>Thermomonosporaceae</taxon>
        <taxon>Thermomonospora</taxon>
    </lineage>
</organism>
<sequence>MTNAWRLAEFEEIRELGTGAQGRVVLARHRRAGTPVAIKYLECGEGDREAIERLRQEAMLLGKVSDPHVVRLYSFVVGEQGAALVMEAINGVSLKEILARHGALSPEAALTVLKGSLLGLAAAHAVGVVHRDYKPANVVVRADGLSKLIDFGVATLAGAGSRSGTPAYMAPEQWAGHPATPATDVYAATCVFFECITGSKPFSADNAAALMHRHLTAPVPVEAVPEPLRPLLARGMAKDAAHRPPGAAAFVTELEEAASAAYGADWEQRGIRALAAGAAALAALFPLAAGLIPTAAGAGTAGAGAGAAGVAGAGSAGTAGAGMSGAAAGAAGAGSAGGAGAAAAAGASAAGGAAAGGSAIAATAGTGLLATAGAKVTAAVAGTVLAIGAGTTAVVVAGGDDGPAVPAAQNVAVRTPTLPERVIELGGGQRLIVEGAQYVQISGHSDSAVQQRVNAALRSPLDTAIEGAQRFVRENPEMGRPGPGGDCQGASLSAKAVPGLRNGRLVSVRYELKGGWVCNTDYITDWVSTVTVALDTGKALALSDMFAPATLTQAGLDGLWRRFPKPTPTPDGLLEPCRPPARLRPADLRPVSGGFATPVVVGFTDAAMTLSVSTDEGAAGCIPVTLSVPHDRVRDLLRPEFAAMLAGRAPTPSRS</sequence>
<keyword evidence="9" id="KW-1185">Reference proteome</keyword>
<dbReference type="GO" id="GO:0005524">
    <property type="term" value="F:ATP binding"/>
    <property type="evidence" value="ECO:0007669"/>
    <property type="project" value="UniProtKB-KW"/>
</dbReference>
<dbReference type="PANTHER" id="PTHR43289">
    <property type="entry name" value="MITOGEN-ACTIVATED PROTEIN KINASE KINASE KINASE 20-RELATED"/>
    <property type="match status" value="1"/>
</dbReference>
<evidence type="ECO:0000256" key="1">
    <source>
        <dbReference type="ARBA" id="ARBA00012513"/>
    </source>
</evidence>
<evidence type="ECO:0000259" key="7">
    <source>
        <dbReference type="PROSITE" id="PS50011"/>
    </source>
</evidence>
<evidence type="ECO:0000313" key="9">
    <source>
        <dbReference type="Proteomes" id="UP000001918"/>
    </source>
</evidence>
<dbReference type="CDD" id="cd14014">
    <property type="entry name" value="STKc_PknB_like"/>
    <property type="match status" value="1"/>
</dbReference>
<dbReference type="STRING" id="471852.Tcur_1202"/>
<keyword evidence="3" id="KW-0808">Transferase</keyword>
<dbReference type="EMBL" id="CP001738">
    <property type="protein sequence ID" value="ACY96785.1"/>
    <property type="molecule type" value="Genomic_DNA"/>
</dbReference>
<dbReference type="KEGG" id="tcu:Tcur_1202"/>